<reference evidence="2 3" key="1">
    <citation type="submission" date="2018-08" db="EMBL/GenBank/DDBJ databases">
        <title>The draft genome squence of Brumimicrobium sp. N62.</title>
        <authorList>
            <person name="Du Z.-J."/>
            <person name="Luo H.-R."/>
        </authorList>
    </citation>
    <scope>NUCLEOTIDE SEQUENCE [LARGE SCALE GENOMIC DNA]</scope>
    <source>
        <strain evidence="2 3">N62</strain>
    </source>
</reference>
<dbReference type="InterPro" id="IPR032466">
    <property type="entry name" value="Metal_Hydrolase"/>
</dbReference>
<evidence type="ECO:0000313" key="3">
    <source>
        <dbReference type="Proteomes" id="UP000257127"/>
    </source>
</evidence>
<protein>
    <submittedName>
        <fullName evidence="2">Amidohydrolase</fullName>
    </submittedName>
</protein>
<evidence type="ECO:0000313" key="2">
    <source>
        <dbReference type="EMBL" id="RFC53591.1"/>
    </source>
</evidence>
<evidence type="ECO:0000259" key="1">
    <source>
        <dbReference type="Pfam" id="PF01979"/>
    </source>
</evidence>
<accession>A0A3E1EVL1</accession>
<gene>
    <name evidence="2" type="ORF">DXU93_12560</name>
</gene>
<keyword evidence="3" id="KW-1185">Reference proteome</keyword>
<dbReference type="InterPro" id="IPR006680">
    <property type="entry name" value="Amidohydro-rel"/>
</dbReference>
<dbReference type="Gene3D" id="3.20.20.140">
    <property type="entry name" value="Metal-dependent hydrolases"/>
    <property type="match status" value="1"/>
</dbReference>
<dbReference type="SUPFAM" id="SSF51338">
    <property type="entry name" value="Composite domain of metallo-dependent hydrolases"/>
    <property type="match status" value="1"/>
</dbReference>
<organism evidence="2 3">
    <name type="scientific">Brumimicrobium aurantiacum</name>
    <dbReference type="NCBI Taxonomy" id="1737063"/>
    <lineage>
        <taxon>Bacteria</taxon>
        <taxon>Pseudomonadati</taxon>
        <taxon>Bacteroidota</taxon>
        <taxon>Flavobacteriia</taxon>
        <taxon>Flavobacteriales</taxon>
        <taxon>Crocinitomicaceae</taxon>
        <taxon>Brumimicrobium</taxon>
    </lineage>
</organism>
<dbReference type="InterPro" id="IPR011059">
    <property type="entry name" value="Metal-dep_hydrolase_composite"/>
</dbReference>
<dbReference type="GO" id="GO:0016810">
    <property type="term" value="F:hydrolase activity, acting on carbon-nitrogen (but not peptide) bonds"/>
    <property type="evidence" value="ECO:0007669"/>
    <property type="project" value="InterPro"/>
</dbReference>
<comment type="caution">
    <text evidence="2">The sequence shown here is derived from an EMBL/GenBank/DDBJ whole genome shotgun (WGS) entry which is preliminary data.</text>
</comment>
<dbReference type="SUPFAM" id="SSF51556">
    <property type="entry name" value="Metallo-dependent hydrolases"/>
    <property type="match status" value="1"/>
</dbReference>
<sequence>MNTQKLIISFFLFVCFGFSGTAQKTILFSKATVHIGNGKVINQGLVGVKGDEIILVENALTHNIDKAVWDTIIDLKGLDIYPGFIAPNSKLGLTEIDAVRATRDFKEVGTFNPHVRSLIAYNAESDVIGTVKTNGVFYTQATPEGGVISGSSSIMSLNAWNWEDAVLKTDDGIHLNWPNPISGGGWSGKSKSLNENYSTKLKEIRSFFEAAHAYSKSTDIFDQRFEAMRELFTGEKRLYIHGNQMRAILDIIDFQRELNINYPVIVGGYDAHKVTSELVTANVPVIIKGGHTLPSNEDDPIDLPYRLPYLLNEAGVLFCIQNSGRMETMNTRNLPFLAGTAMAYGLNQGEALSAITLNTAKILGIGEIVGSIEVGKKATLFVNNGNALDMRTNNIITGMINGEFIDLTNIQTDLYDKYQEKYKKDQQN</sequence>
<dbReference type="Pfam" id="PF01979">
    <property type="entry name" value="Amidohydro_1"/>
    <property type="match status" value="1"/>
</dbReference>
<proteinExistence type="predicted"/>
<keyword evidence="2" id="KW-0378">Hydrolase</keyword>
<name>A0A3E1EVL1_9FLAO</name>
<dbReference type="AlphaFoldDB" id="A0A3E1EVL1"/>
<dbReference type="OrthoDB" id="783596at2"/>
<dbReference type="RefSeq" id="WP_116881650.1">
    <property type="nucleotide sequence ID" value="NZ_QURB01000008.1"/>
</dbReference>
<dbReference type="EMBL" id="QURB01000008">
    <property type="protein sequence ID" value="RFC53591.1"/>
    <property type="molecule type" value="Genomic_DNA"/>
</dbReference>
<feature type="domain" description="Amidohydrolase-related" evidence="1">
    <location>
        <begin position="328"/>
        <end position="403"/>
    </location>
</feature>
<dbReference type="Proteomes" id="UP000257127">
    <property type="component" value="Unassembled WGS sequence"/>
</dbReference>